<gene>
    <name evidence="2" type="ORF">GNH96_15365</name>
</gene>
<dbReference type="GO" id="GO:0016817">
    <property type="term" value="F:hydrolase activity, acting on acid anhydrides"/>
    <property type="evidence" value="ECO:0007669"/>
    <property type="project" value="InterPro"/>
</dbReference>
<feature type="domain" description="DNA primase/polymerase bifunctional N-terminal" evidence="1">
    <location>
        <begin position="27"/>
        <end position="193"/>
    </location>
</feature>
<dbReference type="InterPro" id="IPR014819">
    <property type="entry name" value="PriCT_2"/>
</dbReference>
<reference evidence="3" key="1">
    <citation type="submission" date="2019-12" db="EMBL/GenBank/DDBJ databases">
        <authorList>
            <person name="Awala S.I."/>
            <person name="Rhee S.K."/>
        </authorList>
    </citation>
    <scope>NUCLEOTIDE SEQUENCE [LARGE SCALE GENOMIC DNA]</scope>
    <source>
        <strain evidence="3">IM1</strain>
    </source>
</reference>
<dbReference type="Pfam" id="PF08707">
    <property type="entry name" value="PriCT_2"/>
    <property type="match status" value="1"/>
</dbReference>
<dbReference type="SMART" id="SM00943">
    <property type="entry name" value="Prim-Pol"/>
    <property type="match status" value="1"/>
</dbReference>
<name>A0A858QBJ2_9GAMM</name>
<dbReference type="Pfam" id="PF13148">
    <property type="entry name" value="DUF3987"/>
    <property type="match status" value="1"/>
</dbReference>
<dbReference type="Proteomes" id="UP000503004">
    <property type="component" value="Chromosome"/>
</dbReference>
<evidence type="ECO:0000259" key="1">
    <source>
        <dbReference type="SMART" id="SM00943"/>
    </source>
</evidence>
<accession>A0A858QBJ2</accession>
<dbReference type="InterPro" id="IPR025048">
    <property type="entry name" value="DUF3987"/>
</dbReference>
<keyword evidence="3" id="KW-1185">Reference proteome</keyword>
<dbReference type="EMBL" id="CP046565">
    <property type="protein sequence ID" value="QJD31183.1"/>
    <property type="molecule type" value="Genomic_DNA"/>
</dbReference>
<dbReference type="Pfam" id="PF09250">
    <property type="entry name" value="Prim-Pol"/>
    <property type="match status" value="1"/>
</dbReference>
<sequence length="833" mass="89368">MNQAVATVKAGRWVKPRWRVKQYRSPFEAYVRYGGWRLCEIKPGTKAPAGKGWNRREAAIDDPARAGRLEAAGLLHAWSGTAALDVDDFEEADRWLEARGINLSALLGSGDAVQITSGRPGKAKLLYRLAEPRPSVKVVDDAGQVVLELRCGAAGGLSVQDVLPPSVHPDTGNPYAWGGSGRWWRLPDMPAALLKVWDELAAPSHRPDEVAKAEAAAAVLDAGQLADLREALFFIPADAYDTWIKIGLALAGLGDAGRALWLAWSATSSKFEPAAAARKWESFAGAAADHRAVFAEAARRGWTNPAKERAVRERLAAQSLAEAGGPAAAGKREEVQAVPAVEVGGAGWPEPMIPEGVDVPNIPDIVLPGWVGAMAEAVSVSCQTPSAAAVAVALAALATCCQRRWQVAPHASGYVEPLALWTITAMPPGSRKSAVLAALAAPLIRWEKLQRDRLRPEIARRTAAREVAAKRIEGLKKRALRVEDAESRAELVAAIQSESEFMPAELIPPRLFTGDCTPERLQGLLVEHGEAMSVLSDEGGIFQVLSGAYSGGMANLDVFLQGHAGSAMRVDRGGRCAHIDRPALSLGLMMQPGVLAEVGKNKRFRDSGLLGRCLFVVPKSNVGARDVRQHLDVPEYIKEDWEAGLFRLLDGRLEPVEAPRTLIFGPEARECWLNFSAEIERKQGDGGPLGHVADWSAKLPGAVARIAGLLHLATRGGAVEVIGRDAVERAVELGKLLIPHALAAFGLMGRAPVEDDAHALLAWIRAGRRLTFTAREAQRAMRVRFPSRPKLDQALAFLGDWKVVVGARQTVAGGGAGRPTTTYIVNERIFDAA</sequence>
<dbReference type="RefSeq" id="WP_169604450.1">
    <property type="nucleotide sequence ID" value="NZ_CP046565.1"/>
</dbReference>
<dbReference type="KEGG" id="metu:GNH96_15365"/>
<dbReference type="AlphaFoldDB" id="A0A858QBJ2"/>
<organism evidence="2 3">
    <name type="scientific">Methylococcus geothermalis</name>
    <dbReference type="NCBI Taxonomy" id="2681310"/>
    <lineage>
        <taxon>Bacteria</taxon>
        <taxon>Pseudomonadati</taxon>
        <taxon>Pseudomonadota</taxon>
        <taxon>Gammaproteobacteria</taxon>
        <taxon>Methylococcales</taxon>
        <taxon>Methylococcaceae</taxon>
        <taxon>Methylococcus</taxon>
    </lineage>
</organism>
<evidence type="ECO:0000313" key="3">
    <source>
        <dbReference type="Proteomes" id="UP000503004"/>
    </source>
</evidence>
<evidence type="ECO:0000313" key="2">
    <source>
        <dbReference type="EMBL" id="QJD31183.1"/>
    </source>
</evidence>
<dbReference type="InterPro" id="IPR015330">
    <property type="entry name" value="DNA_primase/pol_bifunc_N"/>
</dbReference>
<protein>
    <submittedName>
        <fullName evidence="2">DUF3987 domain-containing protein</fullName>
    </submittedName>
</protein>
<proteinExistence type="predicted"/>